<dbReference type="InterPro" id="IPR027417">
    <property type="entry name" value="P-loop_NTPase"/>
</dbReference>
<evidence type="ECO:0000256" key="2">
    <source>
        <dbReference type="SAM" id="MobiDB-lite"/>
    </source>
</evidence>
<proteinExistence type="predicted"/>
<gene>
    <name evidence="5" type="ORF">MDCFG202_LOCUS543558</name>
</gene>
<dbReference type="Pfam" id="PF17109">
    <property type="entry name" value="Goodbye"/>
    <property type="match status" value="1"/>
</dbReference>
<dbReference type="InterPro" id="IPR031350">
    <property type="entry name" value="Goodbye_dom"/>
</dbReference>
<dbReference type="PANTHER" id="PTHR10039">
    <property type="entry name" value="AMELOGENIN"/>
    <property type="match status" value="1"/>
</dbReference>
<dbReference type="Pfam" id="PF24883">
    <property type="entry name" value="NPHP3_N"/>
    <property type="match status" value="1"/>
</dbReference>
<evidence type="ECO:0008006" key="7">
    <source>
        <dbReference type="Google" id="ProtNLM"/>
    </source>
</evidence>
<protein>
    <recommendedName>
        <fullName evidence="7">Fungal STAND N-terminal Goodbye domain-containing protein</fullName>
    </recommendedName>
</protein>
<sequence>MKADHAEEEDGQAIAQLWQEALQGYKGVGGKDLRKGFTSTRAMIEQATKDMENFHKFRHNEKKVDRLRTILIENFGYIEAGTQQLATAASSAFPPAAAIGAALTYFMGACRLVSADYDTVTVFFEDMKSFLQRIIILETRLPKSRHYRVCVLDVFASFLIMCGLAQKFVELGRFRKWVSNLVNGEDSELASARKDMDLKLERLQNATENAILGNTEEQIKMAQELEKNAKHHSDVLHQQLEIMKSVQDTTERMSEDLAKLIKTIEEQRNKVENGTNIKSLESENKPLTAMRIRNMLPAVHDEELEYRMLKRTMVDDTCTWVFSESNWREWLKKTSDEHSVLAITGLAGFGKSHISAAVYDKLKEKVDKDTKKRICVTQFHFKEHNPALSTFLPAISSIIGQIAEQSSSMCAFFNAQWQNDEIQIQTSSWQNSVRCLLLPAFKRSSQNVLLIVMDGVDEMQNPADFSEFTQILSNEGASISLALTGRPGTFSEVAGAEDFLMINVSLEKQEKDLKTLIWQRLNSLRALRTFSHYVQQRIADRLETVAPSNSGMLYAEHVLNHLNALGREGAVLRTLDQQLPTDLNDIYDTMRRDCYRRTDASYHITVTKLLYWVVYSYRPLTLDEVTLLAKLWTENESFDLDDIPEPFSKFLRIGDPGADAEARANLQAQETWGTAIVELEEHKDTHQPNAIFDDGGLLVKLRERSLRSFFREIGQNESPYCWTSSQSCFQIFLDCVSIARSSKLEGVKAVKKLKSFAVDHLVRYWEGIKVEELSIEEQAKAMEAMAAVMTDRDEFPKQIEAMESYYTTKFSNQIYTQLSQWAALLGLIEQKLSKQACEWWKDIAASPQKSLWHISKAHAERLFNAPDSSSAKAAFEAFKDSFQAGRFTDLLMEHSHSNSAFIAVDKEGPPSTRMIALGLEGLFEDMDLGASGYRALASILLDCQATEPAQAMCQKAVDLIQDTEEVIKVHELFARICMHSDLETAYKYIESCLQCTVADDTVPRDLKRKALITRGRIEVLRKNQIQAAKSYLQARTIDPTFLTTGDILSEEIKIFSDNDDKSQFIDVLMAWRPLERLAWITWDFNNDHGTERADLLQEVAVATGQVDLIVDVYREAIAYLDNVQAGAPLRIDLGFFYLMVCDNAQKTKEVTDEILDSRCKTLKYAVTEARPDYTLESAIELQSQANYILFRDSDEPTVMSELLQVQENLLTRPLALDVPPQSETFLVQRHLTLSRMYRKMGPAIEFQSSLQGMIDRCIERLRDKVGWNDADSLTQLATALSDLSNIVNDGGELRRMARTLISAQFSVLTVAEEEPSDGDDGEAENDADDADDVDDASTSLSDLPEEGDLGNPEDVEMGCSGPCKPNVKFSRWGTSVGYQCLTCYFCFLCQECYDKLSDMEDKGTRRKHPKYCEKQFGHLKAPVEGWRGVKDGNVIIEGEKPVAFTYLLERIQDDLCKKAWKDFWRN</sequence>
<feature type="domain" description="Fungal STAND N-terminal Goodbye" evidence="3">
    <location>
        <begin position="18"/>
        <end position="134"/>
    </location>
</feature>
<comment type="caution">
    <text evidence="5">The sequence shown here is derived from an EMBL/GenBank/DDBJ whole genome shotgun (WGS) entry which is preliminary data.</text>
</comment>
<feature type="region of interest" description="Disordered" evidence="2">
    <location>
        <begin position="1311"/>
        <end position="1354"/>
    </location>
</feature>
<evidence type="ECO:0000313" key="5">
    <source>
        <dbReference type="EMBL" id="CAG2007248.1"/>
    </source>
</evidence>
<accession>A0A9N8WXY3</accession>
<dbReference type="PANTHER" id="PTHR10039:SF17">
    <property type="entry name" value="FUNGAL STAND N-TERMINAL GOODBYE DOMAIN-CONTAINING PROTEIN-RELATED"/>
    <property type="match status" value="1"/>
</dbReference>
<dbReference type="SUPFAM" id="SSF52540">
    <property type="entry name" value="P-loop containing nucleoside triphosphate hydrolases"/>
    <property type="match status" value="1"/>
</dbReference>
<feature type="compositionally biased region" description="Acidic residues" evidence="2">
    <location>
        <begin position="1311"/>
        <end position="1335"/>
    </location>
</feature>
<evidence type="ECO:0000259" key="3">
    <source>
        <dbReference type="Pfam" id="PF17109"/>
    </source>
</evidence>
<dbReference type="InterPro" id="IPR056884">
    <property type="entry name" value="NPHP3-like_N"/>
</dbReference>
<feature type="compositionally biased region" description="Acidic residues" evidence="2">
    <location>
        <begin position="1343"/>
        <end position="1354"/>
    </location>
</feature>
<organism evidence="5 6">
    <name type="scientific">Gibberella zeae</name>
    <name type="common">Wheat head blight fungus</name>
    <name type="synonym">Fusarium graminearum</name>
    <dbReference type="NCBI Taxonomy" id="5518"/>
    <lineage>
        <taxon>Eukaryota</taxon>
        <taxon>Fungi</taxon>
        <taxon>Dikarya</taxon>
        <taxon>Ascomycota</taxon>
        <taxon>Pezizomycotina</taxon>
        <taxon>Sordariomycetes</taxon>
        <taxon>Hypocreomycetidae</taxon>
        <taxon>Hypocreales</taxon>
        <taxon>Nectriaceae</taxon>
        <taxon>Fusarium</taxon>
    </lineage>
</organism>
<evidence type="ECO:0000313" key="6">
    <source>
        <dbReference type="Proteomes" id="UP000746612"/>
    </source>
</evidence>
<dbReference type="Proteomes" id="UP000746612">
    <property type="component" value="Unassembled WGS sequence"/>
</dbReference>
<feature type="domain" description="Nephrocystin 3-like N-terminal" evidence="4">
    <location>
        <begin position="316"/>
        <end position="486"/>
    </location>
</feature>
<keyword evidence="1" id="KW-0677">Repeat</keyword>
<evidence type="ECO:0000256" key="1">
    <source>
        <dbReference type="ARBA" id="ARBA00022737"/>
    </source>
</evidence>
<name>A0A9N8WXY3_GIBZA</name>
<evidence type="ECO:0000259" key="4">
    <source>
        <dbReference type="Pfam" id="PF24883"/>
    </source>
</evidence>
<reference evidence="5" key="1">
    <citation type="submission" date="2021-03" db="EMBL/GenBank/DDBJ databases">
        <authorList>
            <person name="Alouane T."/>
            <person name="Langin T."/>
            <person name="Bonhomme L."/>
        </authorList>
    </citation>
    <scope>NUCLEOTIDE SEQUENCE</scope>
    <source>
        <strain evidence="5">MDC_Fg202</strain>
    </source>
</reference>
<dbReference type="EMBL" id="CAJPIJ010000187">
    <property type="protein sequence ID" value="CAG2007248.1"/>
    <property type="molecule type" value="Genomic_DNA"/>
</dbReference>
<dbReference type="Gene3D" id="3.40.50.300">
    <property type="entry name" value="P-loop containing nucleotide triphosphate hydrolases"/>
    <property type="match status" value="1"/>
</dbReference>